<organism evidence="1 2">
    <name type="scientific">Bathymodiolus azoricus thioautotrophic gill symbiont</name>
    <dbReference type="NCBI Taxonomy" id="235205"/>
    <lineage>
        <taxon>Bacteria</taxon>
        <taxon>Pseudomonadati</taxon>
        <taxon>Pseudomonadota</taxon>
        <taxon>Gammaproteobacteria</taxon>
        <taxon>sulfur-oxidizing symbionts</taxon>
    </lineage>
</organism>
<gene>
    <name evidence="1" type="ORF">BAZSYMA_ACONTIG00211_1</name>
</gene>
<evidence type="ECO:0000313" key="2">
    <source>
        <dbReference type="Proteomes" id="UP000198988"/>
    </source>
</evidence>
<sequence length="191" mass="22573">MHLIVIGYGGYDTGIMDHLRKTIRRKPIYWCCRDKNRLLIETKKLLTEQDFIVEIEGFDRFMLVLNDKLKHPSLIDLDNVENSVLVKNVIQQVKNYQEQLRKLGQRGGMKDSELKALEPQLPTWWSYELKAMKETDPNKKNEIYLKGLKEYPKSFELCVNYANFLTIIGKDYDQAEKYYKKGLTYINTNIL</sequence>
<dbReference type="SUPFAM" id="SSF48452">
    <property type="entry name" value="TPR-like"/>
    <property type="match status" value="1"/>
</dbReference>
<name>A0A1H6K966_9GAMM</name>
<dbReference type="EMBL" id="CDSC02000133">
    <property type="protein sequence ID" value="SEH71717.1"/>
    <property type="molecule type" value="Genomic_DNA"/>
</dbReference>
<protein>
    <submittedName>
        <fullName evidence="1">Uncharacterized protein</fullName>
    </submittedName>
</protein>
<accession>A0A1H6K966</accession>
<dbReference type="InterPro" id="IPR011990">
    <property type="entry name" value="TPR-like_helical_dom_sf"/>
</dbReference>
<dbReference type="AlphaFoldDB" id="A0A1H6K966"/>
<reference evidence="2" key="1">
    <citation type="submission" date="2016-06" db="EMBL/GenBank/DDBJ databases">
        <authorList>
            <person name="Petersen J."/>
            <person name="Sayavedra L."/>
        </authorList>
    </citation>
    <scope>NUCLEOTIDE SEQUENCE [LARGE SCALE GENOMIC DNA]</scope>
    <source>
        <strain evidence="2">BazSymA</strain>
    </source>
</reference>
<dbReference type="OrthoDB" id="9812424at2"/>
<dbReference type="Proteomes" id="UP000198988">
    <property type="component" value="Unassembled WGS sequence"/>
</dbReference>
<dbReference type="Gene3D" id="1.25.40.10">
    <property type="entry name" value="Tetratricopeptide repeat domain"/>
    <property type="match status" value="1"/>
</dbReference>
<proteinExistence type="predicted"/>
<evidence type="ECO:0000313" key="1">
    <source>
        <dbReference type="EMBL" id="SEH71717.1"/>
    </source>
</evidence>